<evidence type="ECO:0000313" key="4">
    <source>
        <dbReference type="Proteomes" id="UP000179118"/>
    </source>
</evidence>
<evidence type="ECO:0000313" key="3">
    <source>
        <dbReference type="EMBL" id="OHA81656.1"/>
    </source>
</evidence>
<feature type="transmembrane region" description="Helical" evidence="1">
    <location>
        <begin position="189"/>
        <end position="207"/>
    </location>
</feature>
<keyword evidence="1" id="KW-0472">Membrane</keyword>
<gene>
    <name evidence="3" type="ORF">A3D51_02690</name>
</gene>
<dbReference type="Pfam" id="PF09335">
    <property type="entry name" value="VTT_dom"/>
    <property type="match status" value="1"/>
</dbReference>
<accession>A0A1G2S9A0</accession>
<organism evidence="3 4">
    <name type="scientific">Candidatus Yonathbacteria bacterium RIFCSPHIGHO2_02_FULL_44_14</name>
    <dbReference type="NCBI Taxonomy" id="1802724"/>
    <lineage>
        <taxon>Bacteria</taxon>
        <taxon>Candidatus Yonathiibacteriota</taxon>
    </lineage>
</organism>
<feature type="transmembrane region" description="Helical" evidence="1">
    <location>
        <begin position="45"/>
        <end position="64"/>
    </location>
</feature>
<proteinExistence type="predicted"/>
<dbReference type="AlphaFoldDB" id="A0A1G2S9A0"/>
<feature type="transmembrane region" description="Helical" evidence="1">
    <location>
        <begin position="135"/>
        <end position="152"/>
    </location>
</feature>
<feature type="domain" description="VTT" evidence="2">
    <location>
        <begin position="72"/>
        <end position="178"/>
    </location>
</feature>
<reference evidence="3 4" key="1">
    <citation type="journal article" date="2016" name="Nat. Commun.">
        <title>Thousands of microbial genomes shed light on interconnected biogeochemical processes in an aquifer system.</title>
        <authorList>
            <person name="Anantharaman K."/>
            <person name="Brown C.T."/>
            <person name="Hug L.A."/>
            <person name="Sharon I."/>
            <person name="Castelle C.J."/>
            <person name="Probst A.J."/>
            <person name="Thomas B.C."/>
            <person name="Singh A."/>
            <person name="Wilkins M.J."/>
            <person name="Karaoz U."/>
            <person name="Brodie E.L."/>
            <person name="Williams K.H."/>
            <person name="Hubbard S.S."/>
            <person name="Banfield J.F."/>
        </authorList>
    </citation>
    <scope>NUCLEOTIDE SEQUENCE [LARGE SCALE GENOMIC DNA]</scope>
</reference>
<evidence type="ECO:0000256" key="1">
    <source>
        <dbReference type="SAM" id="Phobius"/>
    </source>
</evidence>
<feature type="transmembrane region" description="Helical" evidence="1">
    <location>
        <begin position="76"/>
        <end position="100"/>
    </location>
</feature>
<protein>
    <recommendedName>
        <fullName evidence="2">VTT domain-containing protein</fullName>
    </recommendedName>
</protein>
<feature type="transmembrane region" description="Helical" evidence="1">
    <location>
        <begin position="158"/>
        <end position="177"/>
    </location>
</feature>
<dbReference type="Proteomes" id="UP000179118">
    <property type="component" value="Unassembled WGS sequence"/>
</dbReference>
<feature type="transmembrane region" description="Helical" evidence="1">
    <location>
        <begin position="6"/>
        <end position="33"/>
    </location>
</feature>
<evidence type="ECO:0000259" key="2">
    <source>
        <dbReference type="Pfam" id="PF09335"/>
    </source>
</evidence>
<dbReference type="InterPro" id="IPR032816">
    <property type="entry name" value="VTT_dom"/>
</dbReference>
<name>A0A1G2S9A0_9BACT</name>
<comment type="caution">
    <text evidence="3">The sequence shown here is derived from an EMBL/GenBank/DDBJ whole genome shotgun (WGS) entry which is preliminary data.</text>
</comment>
<sequence length="212" mass="23614">MNKRLILFLCIAIVIAFLFWYSSVLQGTFYTIADYLNELAVQNQLLAILVFVLTSALAALISPLTNIPLVPIATVIWGPVPTIIFLLCGWFIGDITAYLIGRYFGYKAVSYFVSTEKLDDWSNVVKKRTTFTTALLLRIALPAELGYAFGIIRYPAGTYIAITFLSELPFAIISTYASEAVIYGDTLKFFGLVGILFSLIFVAFRMTHSDLV</sequence>
<keyword evidence="1" id="KW-1133">Transmembrane helix</keyword>
<dbReference type="EMBL" id="MHUT01000006">
    <property type="protein sequence ID" value="OHA81656.1"/>
    <property type="molecule type" value="Genomic_DNA"/>
</dbReference>
<keyword evidence="1" id="KW-0812">Transmembrane</keyword>